<gene>
    <name evidence="2" type="ORF">THOM_2580</name>
</gene>
<reference evidence="2 3" key="1">
    <citation type="journal article" date="2012" name="PLoS Pathog.">
        <title>The genome of the obligate intracellular parasite Trachipleistophora hominis: new insights into microsporidian genome dynamics and reductive evolution.</title>
        <authorList>
            <person name="Heinz E."/>
            <person name="Williams T.A."/>
            <person name="Nakjang S."/>
            <person name="Noel C.J."/>
            <person name="Swan D.C."/>
            <person name="Goldberg A.V."/>
            <person name="Harris S.R."/>
            <person name="Weinmaier T."/>
            <person name="Markert S."/>
            <person name="Becher D."/>
            <person name="Bernhardt J."/>
            <person name="Dagan T."/>
            <person name="Hacker C."/>
            <person name="Lucocq J.M."/>
            <person name="Schweder T."/>
            <person name="Rattei T."/>
            <person name="Hall N."/>
            <person name="Hirt R.P."/>
            <person name="Embley T.M."/>
        </authorList>
    </citation>
    <scope>NUCLEOTIDE SEQUENCE [LARGE SCALE GENOMIC DNA]</scope>
</reference>
<dbReference type="EMBL" id="JH994038">
    <property type="protein sequence ID" value="ELQ74485.1"/>
    <property type="molecule type" value="Genomic_DNA"/>
</dbReference>
<accession>L7JT41</accession>
<keyword evidence="1" id="KW-0472">Membrane</keyword>
<feature type="transmembrane region" description="Helical" evidence="1">
    <location>
        <begin position="35"/>
        <end position="59"/>
    </location>
</feature>
<dbReference type="STRING" id="72359.L7JT41"/>
<sequence length="116" mass="13329">MFRMTLLLFWSAGFSAIANTMVILLVFAQYLTMEYIGVIAFSILVVFYILLVAPFLMIYYGVVEWYTFIPTGMFVFLFVAMIVSGEALRRRRHFYKRLSECVSTTNYLGGGNTKGK</sequence>
<dbReference type="VEuPathDB" id="MicrosporidiaDB:THOM_2580"/>
<dbReference type="OrthoDB" id="550424at2759"/>
<keyword evidence="3" id="KW-1185">Reference proteome</keyword>
<feature type="transmembrane region" description="Helical" evidence="1">
    <location>
        <begin position="65"/>
        <end position="88"/>
    </location>
</feature>
<name>L7JT41_TRAHO</name>
<dbReference type="InParanoid" id="L7JT41"/>
<evidence type="ECO:0000313" key="3">
    <source>
        <dbReference type="Proteomes" id="UP000011185"/>
    </source>
</evidence>
<evidence type="ECO:0000313" key="2">
    <source>
        <dbReference type="EMBL" id="ELQ74485.1"/>
    </source>
</evidence>
<dbReference type="AlphaFoldDB" id="L7JT41"/>
<dbReference type="HOGENOM" id="CLU_2098536_0_0_1"/>
<proteinExistence type="predicted"/>
<keyword evidence="1" id="KW-0812">Transmembrane</keyword>
<evidence type="ECO:0000256" key="1">
    <source>
        <dbReference type="SAM" id="Phobius"/>
    </source>
</evidence>
<feature type="transmembrane region" description="Helical" evidence="1">
    <location>
        <begin position="6"/>
        <end position="28"/>
    </location>
</feature>
<keyword evidence="1" id="KW-1133">Transmembrane helix</keyword>
<dbReference type="Proteomes" id="UP000011185">
    <property type="component" value="Unassembled WGS sequence"/>
</dbReference>
<organism evidence="2 3">
    <name type="scientific">Trachipleistophora hominis</name>
    <name type="common">Microsporidian parasite</name>
    <dbReference type="NCBI Taxonomy" id="72359"/>
    <lineage>
        <taxon>Eukaryota</taxon>
        <taxon>Fungi</taxon>
        <taxon>Fungi incertae sedis</taxon>
        <taxon>Microsporidia</taxon>
        <taxon>Pleistophoridae</taxon>
        <taxon>Trachipleistophora</taxon>
    </lineage>
</organism>
<protein>
    <submittedName>
        <fullName evidence="2">Uncharacterized protein</fullName>
    </submittedName>
</protein>